<sequence length="227" mass="25542">MGSSSSKLKASSREIPMTSDGSSDATEDNLIAVNSRNGDVTSLMSENSDDTMFVSFANDLIFPNDSEVPDKFETTKAFMKEYVGYTKPPRLSSEERRARAEERRTMYLGERKVKPPDRSREKQRGKAGPQNRNGQHEGRVALTLTPRDRSTFTPVTIHGEKKPIPADDLFVWSIDVSALSFSYVEWVPPDPFGLESMQLTTKHLTHRERKGSLDIACRHGNSSVEEW</sequence>
<keyword evidence="3" id="KW-1185">Reference proteome</keyword>
<protein>
    <submittedName>
        <fullName evidence="2">Uncharacterized protein</fullName>
    </submittedName>
</protein>
<dbReference type="AlphaFoldDB" id="A0A8W8JUG1"/>
<evidence type="ECO:0000256" key="1">
    <source>
        <dbReference type="SAM" id="MobiDB-lite"/>
    </source>
</evidence>
<dbReference type="EnsemblMetazoa" id="G20375.1">
    <property type="protein sequence ID" value="G20375.1:cds"/>
    <property type="gene ID" value="G20375"/>
</dbReference>
<feature type="region of interest" description="Disordered" evidence="1">
    <location>
        <begin position="1"/>
        <end position="31"/>
    </location>
</feature>
<feature type="region of interest" description="Disordered" evidence="1">
    <location>
        <begin position="89"/>
        <end position="139"/>
    </location>
</feature>
<reference evidence="2" key="1">
    <citation type="submission" date="2022-08" db="UniProtKB">
        <authorList>
            <consortium name="EnsemblMetazoa"/>
        </authorList>
    </citation>
    <scope>IDENTIFICATION</scope>
    <source>
        <strain evidence="2">05x7-T-G4-1.051#20</strain>
    </source>
</reference>
<feature type="compositionally biased region" description="Basic and acidic residues" evidence="1">
    <location>
        <begin position="92"/>
        <end position="124"/>
    </location>
</feature>
<evidence type="ECO:0000313" key="3">
    <source>
        <dbReference type="Proteomes" id="UP000005408"/>
    </source>
</evidence>
<organism evidence="2 3">
    <name type="scientific">Magallana gigas</name>
    <name type="common">Pacific oyster</name>
    <name type="synonym">Crassostrea gigas</name>
    <dbReference type="NCBI Taxonomy" id="29159"/>
    <lineage>
        <taxon>Eukaryota</taxon>
        <taxon>Metazoa</taxon>
        <taxon>Spiralia</taxon>
        <taxon>Lophotrochozoa</taxon>
        <taxon>Mollusca</taxon>
        <taxon>Bivalvia</taxon>
        <taxon>Autobranchia</taxon>
        <taxon>Pteriomorphia</taxon>
        <taxon>Ostreida</taxon>
        <taxon>Ostreoidea</taxon>
        <taxon>Ostreidae</taxon>
        <taxon>Magallana</taxon>
    </lineage>
</organism>
<name>A0A8W8JUG1_MAGGI</name>
<proteinExistence type="predicted"/>
<accession>A0A8W8JUG1</accession>
<dbReference type="Proteomes" id="UP000005408">
    <property type="component" value="Unassembled WGS sequence"/>
</dbReference>
<evidence type="ECO:0000313" key="2">
    <source>
        <dbReference type="EnsemblMetazoa" id="G20375.1:cds"/>
    </source>
</evidence>